<evidence type="ECO:0000256" key="1">
    <source>
        <dbReference type="ARBA" id="ARBA00004123"/>
    </source>
</evidence>
<evidence type="ECO:0000256" key="2">
    <source>
        <dbReference type="ARBA" id="ARBA00008448"/>
    </source>
</evidence>
<dbReference type="PANTHER" id="PTHR23238">
    <property type="entry name" value="RNA BINDING PROTEIN"/>
    <property type="match status" value="1"/>
</dbReference>
<name>A0A8C7IVL2_ONCKI</name>
<dbReference type="PROSITE" id="PS50199">
    <property type="entry name" value="ZF_RANBP2_2"/>
    <property type="match status" value="1"/>
</dbReference>
<evidence type="ECO:0000313" key="15">
    <source>
        <dbReference type="Proteomes" id="UP000694557"/>
    </source>
</evidence>
<evidence type="ECO:0000256" key="11">
    <source>
        <dbReference type="PROSITE-ProRule" id="PRU00322"/>
    </source>
</evidence>
<dbReference type="FunFam" id="4.10.1060.10:FF:000002">
    <property type="entry name" value="RNA-binding protein EWS isoform 1"/>
    <property type="match status" value="1"/>
</dbReference>
<evidence type="ECO:0000256" key="3">
    <source>
        <dbReference type="ARBA" id="ARBA00022481"/>
    </source>
</evidence>
<evidence type="ECO:0000259" key="13">
    <source>
        <dbReference type="PROSITE" id="PS50199"/>
    </source>
</evidence>
<dbReference type="GeneTree" id="ENSGT00940000157290"/>
<evidence type="ECO:0000256" key="4">
    <source>
        <dbReference type="ARBA" id="ARBA00022553"/>
    </source>
</evidence>
<keyword evidence="15" id="KW-1185">Reference proteome</keyword>
<keyword evidence="4" id="KW-0597">Phosphoprotein</keyword>
<accession>A0A8C7IVL2</accession>
<evidence type="ECO:0000256" key="7">
    <source>
        <dbReference type="ARBA" id="ARBA00022771"/>
    </source>
</evidence>
<reference evidence="14" key="1">
    <citation type="submission" date="2025-08" db="UniProtKB">
        <authorList>
            <consortium name="Ensembl"/>
        </authorList>
    </citation>
    <scope>IDENTIFICATION</scope>
</reference>
<evidence type="ECO:0000256" key="12">
    <source>
        <dbReference type="SAM" id="MobiDB-lite"/>
    </source>
</evidence>
<organism evidence="14 15">
    <name type="scientific">Oncorhynchus kisutch</name>
    <name type="common">Coho salmon</name>
    <name type="synonym">Salmo kisutch</name>
    <dbReference type="NCBI Taxonomy" id="8019"/>
    <lineage>
        <taxon>Eukaryota</taxon>
        <taxon>Metazoa</taxon>
        <taxon>Chordata</taxon>
        <taxon>Craniata</taxon>
        <taxon>Vertebrata</taxon>
        <taxon>Euteleostomi</taxon>
        <taxon>Actinopterygii</taxon>
        <taxon>Neopterygii</taxon>
        <taxon>Teleostei</taxon>
        <taxon>Protacanthopterygii</taxon>
        <taxon>Salmoniformes</taxon>
        <taxon>Salmonidae</taxon>
        <taxon>Salmoninae</taxon>
        <taxon>Oncorhynchus</taxon>
    </lineage>
</organism>
<reference evidence="14" key="2">
    <citation type="submission" date="2025-09" db="UniProtKB">
        <authorList>
            <consortium name="Ensembl"/>
        </authorList>
    </citation>
    <scope>IDENTIFICATION</scope>
</reference>
<comment type="similarity">
    <text evidence="2">Belongs to the RRM TET family.</text>
</comment>
<keyword evidence="9" id="KW-0694">RNA-binding</keyword>
<dbReference type="GO" id="GO:0008270">
    <property type="term" value="F:zinc ion binding"/>
    <property type="evidence" value="ECO:0007669"/>
    <property type="project" value="UniProtKB-KW"/>
</dbReference>
<keyword evidence="10" id="KW-0539">Nucleus</keyword>
<evidence type="ECO:0000313" key="14">
    <source>
        <dbReference type="Ensembl" id="ENSOKIP00005074564.1"/>
    </source>
</evidence>
<dbReference type="SUPFAM" id="SSF90209">
    <property type="entry name" value="Ran binding protein zinc finger-like"/>
    <property type="match status" value="1"/>
</dbReference>
<protein>
    <recommendedName>
        <fullName evidence="13">RanBP2-type domain-containing protein</fullName>
    </recommendedName>
</protein>
<dbReference type="Ensembl" id="ENSOKIT00005079447.1">
    <property type="protein sequence ID" value="ENSOKIP00005074564.1"/>
    <property type="gene ID" value="ENSOKIG00005032173.1"/>
</dbReference>
<evidence type="ECO:0000256" key="5">
    <source>
        <dbReference type="ARBA" id="ARBA00022723"/>
    </source>
</evidence>
<dbReference type="GO" id="GO:0005634">
    <property type="term" value="C:nucleus"/>
    <property type="evidence" value="ECO:0007669"/>
    <property type="project" value="UniProtKB-SubCell"/>
</dbReference>
<comment type="subcellular location">
    <subcellularLocation>
        <location evidence="1">Nucleus</location>
    </subcellularLocation>
</comment>
<dbReference type="GO" id="GO:0006355">
    <property type="term" value="P:regulation of DNA-templated transcription"/>
    <property type="evidence" value="ECO:0007669"/>
    <property type="project" value="InterPro"/>
</dbReference>
<dbReference type="InterPro" id="IPR001876">
    <property type="entry name" value="Znf_RanBP2"/>
</dbReference>
<dbReference type="InterPro" id="IPR034870">
    <property type="entry name" value="TET_fam"/>
</dbReference>
<dbReference type="AlphaFoldDB" id="A0A8C7IVL2"/>
<feature type="compositionally biased region" description="Gly residues" evidence="12">
    <location>
        <begin position="14"/>
        <end position="28"/>
    </location>
</feature>
<dbReference type="Gene3D" id="4.10.1060.10">
    <property type="entry name" value="Zinc finger, RanBP2-type"/>
    <property type="match status" value="1"/>
</dbReference>
<keyword evidence="8" id="KW-0862">Zinc</keyword>
<dbReference type="InterPro" id="IPR036443">
    <property type="entry name" value="Znf_RanBP2_sf"/>
</dbReference>
<feature type="region of interest" description="Disordered" evidence="12">
    <location>
        <begin position="14"/>
        <end position="43"/>
    </location>
</feature>
<proteinExistence type="inferred from homology"/>
<evidence type="ECO:0000256" key="9">
    <source>
        <dbReference type="ARBA" id="ARBA00022884"/>
    </source>
</evidence>
<feature type="domain" description="RanBP2-type" evidence="13">
    <location>
        <begin position="41"/>
        <end position="72"/>
    </location>
</feature>
<evidence type="ECO:0000256" key="8">
    <source>
        <dbReference type="ARBA" id="ARBA00022833"/>
    </source>
</evidence>
<keyword evidence="5" id="KW-0479">Metal-binding</keyword>
<keyword evidence="3" id="KW-0488">Methylation</keyword>
<evidence type="ECO:0000256" key="10">
    <source>
        <dbReference type="ARBA" id="ARBA00023242"/>
    </source>
</evidence>
<dbReference type="GO" id="GO:0003723">
    <property type="term" value="F:RNA binding"/>
    <property type="evidence" value="ECO:0007669"/>
    <property type="project" value="UniProtKB-KW"/>
</dbReference>
<dbReference type="Proteomes" id="UP000694557">
    <property type="component" value="Unassembled WGS sequence"/>
</dbReference>
<sequence length="127" mass="12907">TCIADFGVGRSGGGRSLVAEGGGGGGLSGNNVHRGNGGQQRAGDWKCSNPVCGNLNFSWKNEYNQCKSPKPEGAGGGMSPMDGGFGGDRGCRGGFDCRGCWGRGGDIGWFRGRGDRGGFGPGKMDGR</sequence>
<evidence type="ECO:0000256" key="6">
    <source>
        <dbReference type="ARBA" id="ARBA00022737"/>
    </source>
</evidence>
<keyword evidence="6" id="KW-0677">Repeat</keyword>
<keyword evidence="7 11" id="KW-0863">Zinc-finger</keyword>